<keyword evidence="5" id="KW-1185">Reference proteome</keyword>
<comment type="caution">
    <text evidence="4">The sequence shown here is derived from an EMBL/GenBank/DDBJ whole genome shotgun (WGS) entry which is preliminary data.</text>
</comment>
<proteinExistence type="predicted"/>
<evidence type="ECO:0000256" key="3">
    <source>
        <dbReference type="SAM" id="SignalP"/>
    </source>
</evidence>
<dbReference type="EMBL" id="JALLBG020000062">
    <property type="protein sequence ID" value="KAL3768741.1"/>
    <property type="molecule type" value="Genomic_DNA"/>
</dbReference>
<accession>A0ABD3N3F9</accession>
<organism evidence="4 5">
    <name type="scientific">Discostella pseudostelligera</name>
    <dbReference type="NCBI Taxonomy" id="259834"/>
    <lineage>
        <taxon>Eukaryota</taxon>
        <taxon>Sar</taxon>
        <taxon>Stramenopiles</taxon>
        <taxon>Ochrophyta</taxon>
        <taxon>Bacillariophyta</taxon>
        <taxon>Coscinodiscophyceae</taxon>
        <taxon>Thalassiosirophycidae</taxon>
        <taxon>Stephanodiscales</taxon>
        <taxon>Stephanodiscaceae</taxon>
        <taxon>Discostella</taxon>
    </lineage>
</organism>
<protein>
    <submittedName>
        <fullName evidence="4">Uncharacterized protein</fullName>
    </submittedName>
</protein>
<sequence>MKIVGPVLTAAAAYLVGLTSAAPAIVWKNNGSSSSRTSHISNAMDARSLLSSVGITGNTDDNDASSSSLSAVIFLVGRNTDGSEGLSSLLSSNNGMMAGVKDRYLMADEIYYHVHGVESARTMARDVRHSSSSSVEGKEGGKVTVAEVTMEEFQRKLASLAQSEIEEAEVAEIGTSVESSSKKKITKAQQKRRKAISEADVLVVSVANKSNEEDDATAKQLDATIVAAIDSSAIRNVVLSSIRSTDEVKHARKLAVVERLTKNWSSTSSSSRRRRLEDAAAAAGDENVNNNNAQSESEAGIYYVNMTPNIFAGLLFFFMFVMTAHIGLTCMNMIEGQDVYVKKMPHIGREV</sequence>
<feature type="chain" id="PRO_5044787668" evidence="3">
    <location>
        <begin position="22"/>
        <end position="351"/>
    </location>
</feature>
<feature type="compositionally biased region" description="Low complexity" evidence="1">
    <location>
        <begin position="279"/>
        <end position="292"/>
    </location>
</feature>
<keyword evidence="2" id="KW-0812">Transmembrane</keyword>
<evidence type="ECO:0000256" key="1">
    <source>
        <dbReference type="SAM" id="MobiDB-lite"/>
    </source>
</evidence>
<feature type="region of interest" description="Disordered" evidence="1">
    <location>
        <begin position="267"/>
        <end position="292"/>
    </location>
</feature>
<name>A0ABD3N3F9_9STRA</name>
<gene>
    <name evidence="4" type="ORF">ACHAWU_006842</name>
</gene>
<feature type="transmembrane region" description="Helical" evidence="2">
    <location>
        <begin position="310"/>
        <end position="334"/>
    </location>
</feature>
<dbReference type="AlphaFoldDB" id="A0ABD3N3F9"/>
<evidence type="ECO:0000256" key="2">
    <source>
        <dbReference type="SAM" id="Phobius"/>
    </source>
</evidence>
<keyword evidence="2" id="KW-1133">Transmembrane helix</keyword>
<evidence type="ECO:0000313" key="4">
    <source>
        <dbReference type="EMBL" id="KAL3768741.1"/>
    </source>
</evidence>
<keyword evidence="3" id="KW-0732">Signal</keyword>
<keyword evidence="2" id="KW-0472">Membrane</keyword>
<evidence type="ECO:0000313" key="5">
    <source>
        <dbReference type="Proteomes" id="UP001530293"/>
    </source>
</evidence>
<feature type="signal peptide" evidence="3">
    <location>
        <begin position="1"/>
        <end position="21"/>
    </location>
</feature>
<dbReference type="Proteomes" id="UP001530293">
    <property type="component" value="Unassembled WGS sequence"/>
</dbReference>
<reference evidence="4 5" key="1">
    <citation type="submission" date="2024-10" db="EMBL/GenBank/DDBJ databases">
        <title>Updated reference genomes for cyclostephanoid diatoms.</title>
        <authorList>
            <person name="Roberts W.R."/>
            <person name="Alverson A.J."/>
        </authorList>
    </citation>
    <scope>NUCLEOTIDE SEQUENCE [LARGE SCALE GENOMIC DNA]</scope>
    <source>
        <strain evidence="4 5">AJA232-27</strain>
    </source>
</reference>